<name>A0ABP8LIY9_9BACT</name>
<keyword evidence="9" id="KW-1185">Reference proteome</keyword>
<evidence type="ECO:0000259" key="4">
    <source>
        <dbReference type="Pfam" id="PF25869"/>
    </source>
</evidence>
<comment type="caution">
    <text evidence="8">The sequence shown here is derived from an EMBL/GenBank/DDBJ whole genome shotgun (WGS) entry which is preliminary data.</text>
</comment>
<protein>
    <submittedName>
        <fullName evidence="8">Efflux RND transporter periplasmic adaptor subunit</fullName>
    </submittedName>
</protein>
<dbReference type="InterPro" id="IPR051909">
    <property type="entry name" value="MFP_Cation_Efflux"/>
</dbReference>
<dbReference type="InterPro" id="IPR058649">
    <property type="entry name" value="CzcB_C"/>
</dbReference>
<keyword evidence="1" id="KW-0813">Transport</keyword>
<organism evidence="8 9">
    <name type="scientific">Pontibacter saemangeumensis</name>
    <dbReference type="NCBI Taxonomy" id="1084525"/>
    <lineage>
        <taxon>Bacteria</taxon>
        <taxon>Pseudomonadati</taxon>
        <taxon>Bacteroidota</taxon>
        <taxon>Cytophagia</taxon>
        <taxon>Cytophagales</taxon>
        <taxon>Hymenobacteraceae</taxon>
        <taxon>Pontibacter</taxon>
    </lineage>
</organism>
<feature type="domain" description="Heavy metal binding" evidence="3">
    <location>
        <begin position="35"/>
        <end position="60"/>
    </location>
</feature>
<evidence type="ECO:0000256" key="2">
    <source>
        <dbReference type="SAM" id="SignalP"/>
    </source>
</evidence>
<evidence type="ECO:0000259" key="3">
    <source>
        <dbReference type="Pfam" id="PF19335"/>
    </source>
</evidence>
<dbReference type="Proteomes" id="UP001500552">
    <property type="component" value="Unassembled WGS sequence"/>
</dbReference>
<dbReference type="Pfam" id="PF25954">
    <property type="entry name" value="Beta-barrel_RND_2"/>
    <property type="match status" value="1"/>
</dbReference>
<feature type="domain" description="CzcB-like C-terminal circularly permuted SH3-like" evidence="7">
    <location>
        <begin position="369"/>
        <end position="425"/>
    </location>
</feature>
<dbReference type="InterPro" id="IPR058791">
    <property type="entry name" value="3HB_CusB"/>
</dbReference>
<keyword evidence="2" id="KW-0732">Signal</keyword>
<dbReference type="Gene3D" id="2.40.30.170">
    <property type="match status" value="1"/>
</dbReference>
<accession>A0ABP8LIY9</accession>
<dbReference type="InterPro" id="IPR045800">
    <property type="entry name" value="HMBD"/>
</dbReference>
<evidence type="ECO:0000259" key="6">
    <source>
        <dbReference type="Pfam" id="PF25954"/>
    </source>
</evidence>
<dbReference type="InterPro" id="IPR058790">
    <property type="entry name" value="BSH_CusB"/>
</dbReference>
<dbReference type="Gene3D" id="6.10.140.730">
    <property type="match status" value="1"/>
</dbReference>
<feature type="domain" description="CusB-like three alpha-helical bundle" evidence="4">
    <location>
        <begin position="152"/>
        <end position="201"/>
    </location>
</feature>
<reference evidence="9" key="1">
    <citation type="journal article" date="2019" name="Int. J. Syst. Evol. Microbiol.">
        <title>The Global Catalogue of Microorganisms (GCM) 10K type strain sequencing project: providing services to taxonomists for standard genome sequencing and annotation.</title>
        <authorList>
            <consortium name="The Broad Institute Genomics Platform"/>
            <consortium name="The Broad Institute Genome Sequencing Center for Infectious Disease"/>
            <person name="Wu L."/>
            <person name="Ma J."/>
        </authorList>
    </citation>
    <scope>NUCLEOTIDE SEQUENCE [LARGE SCALE GENOMIC DNA]</scope>
    <source>
        <strain evidence="9">JCM 17926</strain>
    </source>
</reference>
<dbReference type="Pfam" id="PF19335">
    <property type="entry name" value="HMBD"/>
    <property type="match status" value="1"/>
</dbReference>
<dbReference type="PANTHER" id="PTHR30097">
    <property type="entry name" value="CATION EFFLUX SYSTEM PROTEIN CUSB"/>
    <property type="match status" value="1"/>
</dbReference>
<evidence type="ECO:0000256" key="1">
    <source>
        <dbReference type="ARBA" id="ARBA00022448"/>
    </source>
</evidence>
<proteinExistence type="predicted"/>
<dbReference type="EMBL" id="BAABHC010000005">
    <property type="protein sequence ID" value="GAA4429732.1"/>
    <property type="molecule type" value="Genomic_DNA"/>
</dbReference>
<dbReference type="InterPro" id="IPR058792">
    <property type="entry name" value="Beta-barrel_RND_2"/>
</dbReference>
<dbReference type="PROSITE" id="PS51257">
    <property type="entry name" value="PROKAR_LIPOPROTEIN"/>
    <property type="match status" value="1"/>
</dbReference>
<evidence type="ECO:0000313" key="9">
    <source>
        <dbReference type="Proteomes" id="UP001500552"/>
    </source>
</evidence>
<sequence>MRNSTLFLLAILLLITLGACSHGEEQEHAEGTTEYTCPMHPQIVQNEPGTCPVCGMDLVPTSAQGEPIVVTDDLAFLLQPTNESVVADISTIKPEEKTVPASVEMEGIITYDERRIFSIPARVGGRIEKLFVKYNYQPIRKGQKLLEVYSPELVTAQRELLYLVQSAPEDKALIEAAKQKLRLLGATEAQISRLLRTGEASNTFAIYSPYDGYVIGLNTTAPSATPSAIPVTAPNAAGGMGGMSGGVAAGSGATAPAAGGSELPLREGMYVTAGQPLVRVVNPDQLWAEFNIPAGEVTSIAKGAPIEITFPQLPGEKLDAQVDFLQPFYKAGENFAKVRAYIPGQQKLARVGQLVSATASYTTAPALWVPREAVLDIGTKSVAFKQQNGAFKPVAVTVGTTEGDQVQIVEGLQQNDVVAANARFLVDSESFIKLKETDG</sequence>
<dbReference type="Pfam" id="PF25869">
    <property type="entry name" value="3HB_CusB"/>
    <property type="match status" value="1"/>
</dbReference>
<dbReference type="Gene3D" id="2.40.420.20">
    <property type="match status" value="1"/>
</dbReference>
<evidence type="ECO:0000259" key="7">
    <source>
        <dbReference type="Pfam" id="PF25975"/>
    </source>
</evidence>
<gene>
    <name evidence="8" type="ORF">GCM10023188_15530</name>
</gene>
<feature type="chain" id="PRO_5045156954" evidence="2">
    <location>
        <begin position="22"/>
        <end position="439"/>
    </location>
</feature>
<feature type="signal peptide" evidence="2">
    <location>
        <begin position="1"/>
        <end position="21"/>
    </location>
</feature>
<feature type="domain" description="CusB-like beta-barrel" evidence="6">
    <location>
        <begin position="285"/>
        <end position="358"/>
    </location>
</feature>
<dbReference type="Pfam" id="PF25975">
    <property type="entry name" value="CzcB_C"/>
    <property type="match status" value="1"/>
</dbReference>
<feature type="domain" description="CusB-like barrel-sandwich hybrid" evidence="5">
    <location>
        <begin position="119"/>
        <end position="218"/>
    </location>
</feature>
<evidence type="ECO:0000259" key="5">
    <source>
        <dbReference type="Pfam" id="PF25919"/>
    </source>
</evidence>
<dbReference type="PANTHER" id="PTHR30097:SF15">
    <property type="entry name" value="CATION EFFLUX SYSTEM PROTEIN CUSB"/>
    <property type="match status" value="1"/>
</dbReference>
<evidence type="ECO:0000313" key="8">
    <source>
        <dbReference type="EMBL" id="GAA4429732.1"/>
    </source>
</evidence>
<dbReference type="Pfam" id="PF25919">
    <property type="entry name" value="BSH_CusB"/>
    <property type="match status" value="1"/>
</dbReference>